<dbReference type="GO" id="GO:0004826">
    <property type="term" value="F:phenylalanine-tRNA ligase activity"/>
    <property type="evidence" value="ECO:0007669"/>
    <property type="project" value="InterPro"/>
</dbReference>
<name>A0A8S1FCZ7_9PELO</name>
<dbReference type="Gene3D" id="3.50.40.10">
    <property type="entry name" value="Phenylalanyl-trna Synthetase, Chain B, domain 3"/>
    <property type="match status" value="1"/>
</dbReference>
<dbReference type="Proteomes" id="UP000494206">
    <property type="component" value="Unassembled WGS sequence"/>
</dbReference>
<dbReference type="AlphaFoldDB" id="A0A8S1FCZ7"/>
<keyword evidence="1" id="KW-0433">Leucine-rich repeat</keyword>
<dbReference type="InterPro" id="IPR045060">
    <property type="entry name" value="Phe-tRNA-ligase_IIc_bsu"/>
</dbReference>
<evidence type="ECO:0000313" key="4">
    <source>
        <dbReference type="EMBL" id="CAB3410662.1"/>
    </source>
</evidence>
<evidence type="ECO:0000313" key="5">
    <source>
        <dbReference type="Proteomes" id="UP000494206"/>
    </source>
</evidence>
<evidence type="ECO:0000256" key="1">
    <source>
        <dbReference type="ARBA" id="ARBA00022614"/>
    </source>
</evidence>
<accession>A0A8S1FCZ7</accession>
<keyword evidence="2" id="KW-0677">Repeat</keyword>
<organism evidence="4 5">
    <name type="scientific">Caenorhabditis bovis</name>
    <dbReference type="NCBI Taxonomy" id="2654633"/>
    <lineage>
        <taxon>Eukaryota</taxon>
        <taxon>Metazoa</taxon>
        <taxon>Ecdysozoa</taxon>
        <taxon>Nematoda</taxon>
        <taxon>Chromadorea</taxon>
        <taxon>Rhabditida</taxon>
        <taxon>Rhabditina</taxon>
        <taxon>Rhabditomorpha</taxon>
        <taxon>Rhabditoidea</taxon>
        <taxon>Rhabditidae</taxon>
        <taxon>Peloderinae</taxon>
        <taxon>Caenorhabditis</taxon>
    </lineage>
</organism>
<sequence>MKDFRMFDELPDVVEAVKNNRFEIVLKNVHIESVSEAANAAQQRVFEKTPQLNFLSITSCSLSHLSSHIQICANLSSLVLPTNCLTSLPDIFDKLPKLKIIDVSHNEIDVLPPSLSNLDKLESLIVANNKLTETGFPDLSKLVQLHVFDASHNCLSSIPATVASEGLSTRLHTINVANNVIEQIPDEFAILKQLKDFKINHNKLKLTPGVLAQLPKLKMLDLSENQFHDTRFNRLANDKRAKVSAILAYVAKNGVKCSNSPARGGNVDEASSAHAASDDNPLLVRTGIENLTVRRHPSVAEIRPYLVCCVFNNVDLNGDAFKKFISLQTKLHASPLCENRTTCAIGTHRLDAFQLPVCYMALPKNDLYIRALNKKSSVNATELLDNLLRDAELARKRSKRSTVDPLHRYLHLVKNDPVLACLVDSQQIVISLPPITNSDSTKLTTETTSVWVEVSSKQSLETCKKVMDELVTSSRTIFPNLSIDQVRVVENENLVSIYPDKNDLPDVNVQRVPQ</sequence>
<protein>
    <recommendedName>
        <fullName evidence="3">B3/B4 tRNA-binding domain-containing protein</fullName>
    </recommendedName>
</protein>
<dbReference type="PANTHER" id="PTHR10947">
    <property type="entry name" value="PHENYLALANYL-TRNA SYNTHETASE BETA CHAIN AND LEUCINE-RICH REPEAT-CONTAINING PROTEIN 47"/>
    <property type="match status" value="1"/>
</dbReference>
<dbReference type="SMART" id="SM00873">
    <property type="entry name" value="B3_4"/>
    <property type="match status" value="1"/>
</dbReference>
<dbReference type="GO" id="GO:0003723">
    <property type="term" value="F:RNA binding"/>
    <property type="evidence" value="ECO:0007669"/>
    <property type="project" value="InterPro"/>
</dbReference>
<evidence type="ECO:0000256" key="2">
    <source>
        <dbReference type="ARBA" id="ARBA00022737"/>
    </source>
</evidence>
<comment type="caution">
    <text evidence="4">The sequence shown here is derived from an EMBL/GenBank/DDBJ whole genome shotgun (WGS) entry which is preliminary data.</text>
</comment>
<dbReference type="InterPro" id="IPR001611">
    <property type="entry name" value="Leu-rich_rpt"/>
</dbReference>
<dbReference type="EMBL" id="CADEPM010000011">
    <property type="protein sequence ID" value="CAB3410662.1"/>
    <property type="molecule type" value="Genomic_DNA"/>
</dbReference>
<keyword evidence="5" id="KW-1185">Reference proteome</keyword>
<dbReference type="Pfam" id="PF13855">
    <property type="entry name" value="LRR_8"/>
    <property type="match status" value="2"/>
</dbReference>
<reference evidence="4 5" key="1">
    <citation type="submission" date="2020-04" db="EMBL/GenBank/DDBJ databases">
        <authorList>
            <person name="Laetsch R D."/>
            <person name="Stevens L."/>
            <person name="Kumar S."/>
            <person name="Blaxter L. M."/>
        </authorList>
    </citation>
    <scope>NUCLEOTIDE SEQUENCE [LARGE SCALE GENOMIC DNA]</scope>
</reference>
<dbReference type="InterPro" id="IPR003591">
    <property type="entry name" value="Leu-rich_rpt_typical-subtyp"/>
</dbReference>
<gene>
    <name evidence="4" type="ORF">CBOVIS_LOCUS12155</name>
</gene>
<dbReference type="GO" id="GO:0006432">
    <property type="term" value="P:phenylalanyl-tRNA aminoacylation"/>
    <property type="evidence" value="ECO:0007669"/>
    <property type="project" value="InterPro"/>
</dbReference>
<dbReference type="PANTHER" id="PTHR10947:SF3">
    <property type="entry name" value="LEUCINE-RICH REPEAT-CONTAINING PROTEIN 47"/>
    <property type="match status" value="1"/>
</dbReference>
<dbReference type="SMART" id="SM00369">
    <property type="entry name" value="LRR_TYP"/>
    <property type="match status" value="3"/>
</dbReference>
<dbReference type="InterPro" id="IPR020825">
    <property type="entry name" value="Phe-tRNA_synthase-like_B3/B4"/>
</dbReference>
<dbReference type="Gene3D" id="3.80.10.10">
    <property type="entry name" value="Ribonuclease Inhibitor"/>
    <property type="match status" value="1"/>
</dbReference>
<dbReference type="InterPro" id="IPR032675">
    <property type="entry name" value="LRR_dom_sf"/>
</dbReference>
<evidence type="ECO:0000259" key="3">
    <source>
        <dbReference type="SMART" id="SM00873"/>
    </source>
</evidence>
<dbReference type="SUPFAM" id="SSF52058">
    <property type="entry name" value="L domain-like"/>
    <property type="match status" value="1"/>
</dbReference>
<proteinExistence type="predicted"/>
<dbReference type="OrthoDB" id="67933at2759"/>
<dbReference type="InterPro" id="IPR005146">
    <property type="entry name" value="B3/B4_tRNA-bd"/>
</dbReference>
<feature type="domain" description="B3/B4 tRNA-binding" evidence="3">
    <location>
        <begin position="302"/>
        <end position="479"/>
    </location>
</feature>